<evidence type="ECO:0000313" key="1">
    <source>
        <dbReference type="EMBL" id="CAH1536056.1"/>
    </source>
</evidence>
<evidence type="ECO:0000313" key="2">
    <source>
        <dbReference type="Proteomes" id="UP001295420"/>
    </source>
</evidence>
<organism evidence="1 2">
    <name type="scientific">Vibrio owensii</name>
    <dbReference type="NCBI Taxonomy" id="696485"/>
    <lineage>
        <taxon>Bacteria</taxon>
        <taxon>Pseudomonadati</taxon>
        <taxon>Pseudomonadota</taxon>
        <taxon>Gammaproteobacteria</taxon>
        <taxon>Vibrionales</taxon>
        <taxon>Vibrionaceae</taxon>
        <taxon>Vibrio</taxon>
    </lineage>
</organism>
<proteinExistence type="predicted"/>
<dbReference type="Proteomes" id="UP001295420">
    <property type="component" value="Unassembled WGS sequence"/>
</dbReference>
<dbReference type="AlphaFoldDB" id="A0AAU9Q8U7"/>
<sequence>MMANCFKYEVVFSGMGDLLDSDYSEKLNSVFGFNVIPNIKVNLDNCHTQLVTYVSEVFLTRFFHISLTNFNSEKVVMNVIKLILLTTIPTVMLVGCGGSGGSDNNNSSNSMESEVFEYIANAPLYLQPYEQVDVTKTYHASVNGKSIKVDTLNGAIQEYSQVRIDDERAINPVLSDCAEYIESIKPRLNHYFHSLTPEQSDLYGEDGEANAKFLGLGKITTDDDNGEQAELLEVSSFRFEPRSRSEDAVYVNNNWSGVIDLHHAIGFTYFEVYVGNNCHISLDSWNISNGDMLR</sequence>
<name>A0AAU9Q8U7_9VIBR</name>
<accession>A0AAU9Q8U7</accession>
<dbReference type="EMBL" id="CAKMTQ010000034">
    <property type="protein sequence ID" value="CAH1536056.1"/>
    <property type="molecule type" value="Genomic_DNA"/>
</dbReference>
<comment type="caution">
    <text evidence="1">The sequence shown here is derived from an EMBL/GenBank/DDBJ whole genome shotgun (WGS) entry which is preliminary data.</text>
</comment>
<reference evidence="1" key="1">
    <citation type="submission" date="2022-01" db="EMBL/GenBank/DDBJ databases">
        <authorList>
            <person name="Lagorce A."/>
        </authorList>
    </citation>
    <scope>NUCLEOTIDE SEQUENCE</scope>
    <source>
        <strain evidence="1">Th15_F1_D04</strain>
    </source>
</reference>
<protein>
    <submittedName>
        <fullName evidence="1">Uncharacterized protein</fullName>
    </submittedName>
</protein>
<gene>
    <name evidence="1" type="ORF">THF1D04_40334</name>
</gene>